<dbReference type="Pfam" id="PF12617">
    <property type="entry name" value="LdpA_C"/>
    <property type="match status" value="1"/>
</dbReference>
<dbReference type="EMBL" id="CP136897">
    <property type="protein sequence ID" value="WOL17224.1"/>
    <property type="molecule type" value="Genomic_DNA"/>
</dbReference>
<accession>A0AAQ3KYN8</accession>
<sequence length="187" mass="20660">MFFLLNHFLLQCNNLQVSFPNVGESTLSVMNAIYAKMQQCLKCYNLWQMDGHPMSGDIGRGATRDAINFAIHLIAASNKPHGFYQLAGGTNAFTVERLKKEGLFQTTIDENSLETSNEEKQVGPAQASIGGIAYGGYARKIVGKVLRKLPTQHGRACIEDHPEYLLEALKKALALVGPVKGYRKLNF</sequence>
<dbReference type="InterPro" id="IPR021039">
    <property type="entry name" value="Fe-S-bd_prot_LdpA_C"/>
</dbReference>
<evidence type="ECO:0000259" key="1">
    <source>
        <dbReference type="Pfam" id="PF12617"/>
    </source>
</evidence>
<reference evidence="2 3" key="1">
    <citation type="submission" date="2023-10" db="EMBL/GenBank/DDBJ databases">
        <title>Chromosome-scale genome assembly provides insights into flower coloration mechanisms of Canna indica.</title>
        <authorList>
            <person name="Li C."/>
        </authorList>
    </citation>
    <scope>NUCLEOTIDE SEQUENCE [LARGE SCALE GENOMIC DNA]</scope>
    <source>
        <tissue evidence="2">Flower</tissue>
    </source>
</reference>
<name>A0AAQ3KYN8_9LILI</name>
<dbReference type="Proteomes" id="UP001327560">
    <property type="component" value="Chromosome 8"/>
</dbReference>
<evidence type="ECO:0000313" key="3">
    <source>
        <dbReference type="Proteomes" id="UP001327560"/>
    </source>
</evidence>
<proteinExistence type="predicted"/>
<organism evidence="2 3">
    <name type="scientific">Canna indica</name>
    <name type="common">Indian-shot</name>
    <dbReference type="NCBI Taxonomy" id="4628"/>
    <lineage>
        <taxon>Eukaryota</taxon>
        <taxon>Viridiplantae</taxon>
        <taxon>Streptophyta</taxon>
        <taxon>Embryophyta</taxon>
        <taxon>Tracheophyta</taxon>
        <taxon>Spermatophyta</taxon>
        <taxon>Magnoliopsida</taxon>
        <taxon>Liliopsida</taxon>
        <taxon>Zingiberales</taxon>
        <taxon>Cannaceae</taxon>
        <taxon>Canna</taxon>
    </lineage>
</organism>
<evidence type="ECO:0000313" key="2">
    <source>
        <dbReference type="EMBL" id="WOL17224.1"/>
    </source>
</evidence>
<keyword evidence="3" id="KW-1185">Reference proteome</keyword>
<protein>
    <recommendedName>
        <fullName evidence="1">Iron-sulphur binding protein LdpA C-terminal domain-containing protein</fullName>
    </recommendedName>
</protein>
<feature type="domain" description="Iron-sulphur binding protein LdpA C-terminal" evidence="1">
    <location>
        <begin position="8"/>
        <end position="177"/>
    </location>
</feature>
<dbReference type="AlphaFoldDB" id="A0AAQ3KYN8"/>
<gene>
    <name evidence="2" type="ORF">Cni_G26013</name>
</gene>